<name>A0A9N7NNF0_STRHE</name>
<dbReference type="InterPro" id="IPR000073">
    <property type="entry name" value="AB_hydrolase_1"/>
</dbReference>
<dbReference type="PRINTS" id="PR00111">
    <property type="entry name" value="ABHYDROLASE"/>
</dbReference>
<dbReference type="EMBL" id="CACSLK010031421">
    <property type="protein sequence ID" value="CAA0839276.1"/>
    <property type="molecule type" value="Genomic_DNA"/>
</dbReference>
<keyword evidence="1" id="KW-0472">Membrane</keyword>
<proteinExistence type="predicted"/>
<sequence length="369" mass="40949">MSASCASLPNSLKSELLGSRSYSRLHAHRSRCGLGRRDFAFKGIVVAGASVMAATVAAGPSRAQGLEKLPFKSEGYSYWTWRDRKIHYVVEGEGFPIVLIHGFGASAFHWRYNIPELAKKYKVYALDLLGFGWSEKALIEYDALVWRDQVADFVKEIVKEPTVLVGNSLGGFTALVAAALLQDQVKGVVLLNSAGQFGDAINTQPEAEQNALQKFVLKPLKEAFQRVALGFLFWQAKQPARIESVLKSVYVNATNVDDYLIDSITRPADDPNAGEVYYRLMTRFMSNQRKYTLDSVLSQLSCPLLLVWGDLDPWVGPSKALRIKEFYPNTSLVNLQAGHCPHDEVPELVNEALLDWLSTITHAPSLQAL</sequence>
<reference evidence="3" key="1">
    <citation type="submission" date="2019-12" db="EMBL/GenBank/DDBJ databases">
        <authorList>
            <person name="Scholes J."/>
        </authorList>
    </citation>
    <scope>NUCLEOTIDE SEQUENCE</scope>
</reference>
<dbReference type="Proteomes" id="UP001153555">
    <property type="component" value="Unassembled WGS sequence"/>
</dbReference>
<dbReference type="PRINTS" id="PR00412">
    <property type="entry name" value="EPOXHYDRLASE"/>
</dbReference>
<feature type="domain" description="AB hydrolase-1" evidence="2">
    <location>
        <begin position="96"/>
        <end position="344"/>
    </location>
</feature>
<evidence type="ECO:0000313" key="4">
    <source>
        <dbReference type="Proteomes" id="UP001153555"/>
    </source>
</evidence>
<feature type="transmembrane region" description="Helical" evidence="1">
    <location>
        <begin position="39"/>
        <end position="59"/>
    </location>
</feature>
<dbReference type="GO" id="GO:0016787">
    <property type="term" value="F:hydrolase activity"/>
    <property type="evidence" value="ECO:0007669"/>
    <property type="project" value="UniProtKB-ARBA"/>
</dbReference>
<evidence type="ECO:0000259" key="2">
    <source>
        <dbReference type="Pfam" id="PF00561"/>
    </source>
</evidence>
<organism evidence="3 4">
    <name type="scientific">Striga hermonthica</name>
    <name type="common">Purple witchweed</name>
    <name type="synonym">Buchnera hermonthica</name>
    <dbReference type="NCBI Taxonomy" id="68872"/>
    <lineage>
        <taxon>Eukaryota</taxon>
        <taxon>Viridiplantae</taxon>
        <taxon>Streptophyta</taxon>
        <taxon>Embryophyta</taxon>
        <taxon>Tracheophyta</taxon>
        <taxon>Spermatophyta</taxon>
        <taxon>Magnoliopsida</taxon>
        <taxon>eudicotyledons</taxon>
        <taxon>Gunneridae</taxon>
        <taxon>Pentapetalae</taxon>
        <taxon>asterids</taxon>
        <taxon>lamiids</taxon>
        <taxon>Lamiales</taxon>
        <taxon>Orobanchaceae</taxon>
        <taxon>Buchnereae</taxon>
        <taxon>Striga</taxon>
    </lineage>
</organism>
<accession>A0A9N7NNF0</accession>
<dbReference type="Pfam" id="PF00561">
    <property type="entry name" value="Abhydrolase_1"/>
    <property type="match status" value="1"/>
</dbReference>
<dbReference type="FunFam" id="3.40.50.1820:FF:000150">
    <property type="entry name" value="Alpha/beta fold hydrolase"/>
    <property type="match status" value="1"/>
</dbReference>
<dbReference type="InterPro" id="IPR029058">
    <property type="entry name" value="AB_hydrolase_fold"/>
</dbReference>
<keyword evidence="1" id="KW-0812">Transmembrane</keyword>
<comment type="caution">
    <text evidence="3">The sequence shown here is derived from an EMBL/GenBank/DDBJ whole genome shotgun (WGS) entry which is preliminary data.</text>
</comment>
<keyword evidence="1" id="KW-1133">Transmembrane helix</keyword>
<evidence type="ECO:0000313" key="3">
    <source>
        <dbReference type="EMBL" id="CAA0839276.1"/>
    </source>
</evidence>
<dbReference type="PANTHER" id="PTHR46438:SF2">
    <property type="entry name" value="ALPHA_BETA-HYDROLASES SUPERFAMILY PROTEIN"/>
    <property type="match status" value="1"/>
</dbReference>
<keyword evidence="4" id="KW-1185">Reference proteome</keyword>
<dbReference type="Gene3D" id="3.40.50.1820">
    <property type="entry name" value="alpha/beta hydrolase"/>
    <property type="match status" value="1"/>
</dbReference>
<protein>
    <submittedName>
        <fullName evidence="3">Alpha/beta-Hydrolases superfamily protein</fullName>
    </submittedName>
</protein>
<dbReference type="AlphaFoldDB" id="A0A9N7NNF0"/>
<evidence type="ECO:0000256" key="1">
    <source>
        <dbReference type="SAM" id="Phobius"/>
    </source>
</evidence>
<gene>
    <name evidence="3" type="ORF">SHERM_05845</name>
</gene>
<dbReference type="GO" id="GO:0009507">
    <property type="term" value="C:chloroplast"/>
    <property type="evidence" value="ECO:0007669"/>
    <property type="project" value="TreeGrafter"/>
</dbReference>
<dbReference type="InterPro" id="IPR000639">
    <property type="entry name" value="Epox_hydrolase-like"/>
</dbReference>
<dbReference type="PANTHER" id="PTHR46438">
    <property type="entry name" value="ALPHA/BETA-HYDROLASES SUPERFAMILY PROTEIN"/>
    <property type="match status" value="1"/>
</dbReference>
<dbReference type="OrthoDB" id="408373at2759"/>
<dbReference type="SUPFAM" id="SSF53474">
    <property type="entry name" value="alpha/beta-Hydrolases"/>
    <property type="match status" value="1"/>
</dbReference>